<proteinExistence type="predicted"/>
<protein>
    <submittedName>
        <fullName evidence="1">Uncharacterized protein</fullName>
    </submittedName>
</protein>
<dbReference type="AlphaFoldDB" id="A0A2L2XCJ3"/>
<sequence>MKFNMPCPVLFHDLGGRSRQLLKYRTLHRIIYPRKSCP</sequence>
<evidence type="ECO:0000313" key="2">
    <source>
        <dbReference type="Proteomes" id="UP000239549"/>
    </source>
</evidence>
<accession>A0A2L2XCJ3</accession>
<reference evidence="2" key="1">
    <citation type="submission" date="2018-02" db="EMBL/GenBank/DDBJ databases">
        <title>Genome sequence of Desulfocucumis palustris strain NAW-5.</title>
        <authorList>
            <person name="Watanabe M."/>
            <person name="Kojima H."/>
            <person name="Fukui M."/>
        </authorList>
    </citation>
    <scope>NUCLEOTIDE SEQUENCE [LARGE SCALE GENOMIC DNA]</scope>
    <source>
        <strain evidence="2">NAW-5</strain>
    </source>
</reference>
<evidence type="ECO:0000313" key="1">
    <source>
        <dbReference type="EMBL" id="GBF31936.1"/>
    </source>
</evidence>
<gene>
    <name evidence="1" type="ORF">DCCM_0124</name>
</gene>
<dbReference type="EMBL" id="BFAV01000005">
    <property type="protein sequence ID" value="GBF31936.1"/>
    <property type="molecule type" value="Genomic_DNA"/>
</dbReference>
<organism evidence="1 2">
    <name type="scientific">Desulfocucumis palustris</name>
    <dbReference type="NCBI Taxonomy" id="1898651"/>
    <lineage>
        <taxon>Bacteria</taxon>
        <taxon>Bacillati</taxon>
        <taxon>Bacillota</taxon>
        <taxon>Clostridia</taxon>
        <taxon>Eubacteriales</taxon>
        <taxon>Desulfocucumaceae</taxon>
        <taxon>Desulfocucumis</taxon>
    </lineage>
</organism>
<name>A0A2L2XCJ3_9FIRM</name>
<comment type="caution">
    <text evidence="1">The sequence shown here is derived from an EMBL/GenBank/DDBJ whole genome shotgun (WGS) entry which is preliminary data.</text>
</comment>
<keyword evidence="2" id="KW-1185">Reference proteome</keyword>
<dbReference type="Proteomes" id="UP000239549">
    <property type="component" value="Unassembled WGS sequence"/>
</dbReference>